<feature type="domain" description="3CxxC-type" evidence="5">
    <location>
        <begin position="138"/>
        <end position="236"/>
    </location>
</feature>
<reference evidence="8" key="2">
    <citation type="submission" date="2020-04" db="EMBL/GenBank/DDBJ databases">
        <authorList>
            <consortium name="NCBI Genome Project"/>
        </authorList>
    </citation>
    <scope>NUCLEOTIDE SEQUENCE</scope>
    <source>
        <strain evidence="8">CBS 304.34</strain>
    </source>
</reference>
<evidence type="ECO:0000256" key="2">
    <source>
        <dbReference type="ARBA" id="ARBA00022771"/>
    </source>
</evidence>
<dbReference type="GeneID" id="54454232"/>
<gene>
    <name evidence="6 8" type="ORF">BDZ99DRAFT_210939</name>
</gene>
<evidence type="ECO:0000256" key="3">
    <source>
        <dbReference type="ARBA" id="ARBA00022833"/>
    </source>
</evidence>
<sequence length="245" mass="28467">MLSAVTSQTFSNREHASPRTYDLSPVHDARRSFRECMRQAYDNSYMTGLRANLIRANFIHNYAIIRTHLNEIILTRGDERSTILIMSTNRRGSTKKWSMYPSLHNDVSDLLREHNLFFQFYDEDDDNSNSCTNDYDTTIMGLFICRNRQCPVQIWQSGQIAITIRRYSDMRYNARVYHQSCKSCGTLSRPKLGRSYAERVAYRIKKWCGVQMDAPPFSGRSDGPHRSDLCEGCKQGHCSQTGLWF</sequence>
<reference evidence="8" key="3">
    <citation type="submission" date="2025-04" db="UniProtKB">
        <authorList>
            <consortium name="RefSeq"/>
        </authorList>
    </citation>
    <scope>IDENTIFICATION</scope>
    <source>
        <strain evidence="8">CBS 304.34</strain>
    </source>
</reference>
<keyword evidence="1" id="KW-0479">Metal-binding</keyword>
<dbReference type="InterPro" id="IPR027377">
    <property type="entry name" value="ZAR1/RTP1-5-like_Znf-3CxxC"/>
</dbReference>
<dbReference type="Proteomes" id="UP000504636">
    <property type="component" value="Unplaced"/>
</dbReference>
<evidence type="ECO:0000256" key="4">
    <source>
        <dbReference type="SAM" id="MobiDB-lite"/>
    </source>
</evidence>
<feature type="region of interest" description="Disordered" evidence="4">
    <location>
        <begin position="1"/>
        <end position="23"/>
    </location>
</feature>
<keyword evidence="7" id="KW-1185">Reference proteome</keyword>
<keyword evidence="2" id="KW-0863">Zinc-finger</keyword>
<feature type="compositionally biased region" description="Polar residues" evidence="4">
    <location>
        <begin position="1"/>
        <end position="11"/>
    </location>
</feature>
<reference evidence="6 8" key="1">
    <citation type="journal article" date="2020" name="Stud. Mycol.">
        <title>101 Dothideomycetes genomes: a test case for predicting lifestyles and emergence of pathogens.</title>
        <authorList>
            <person name="Haridas S."/>
            <person name="Albert R."/>
            <person name="Binder M."/>
            <person name="Bloem J."/>
            <person name="Labutti K."/>
            <person name="Salamov A."/>
            <person name="Andreopoulos B."/>
            <person name="Baker S."/>
            <person name="Barry K."/>
            <person name="Bills G."/>
            <person name="Bluhm B."/>
            <person name="Cannon C."/>
            <person name="Castanera R."/>
            <person name="Culley D."/>
            <person name="Daum C."/>
            <person name="Ezra D."/>
            <person name="Gonzalez J."/>
            <person name="Henrissat B."/>
            <person name="Kuo A."/>
            <person name="Liang C."/>
            <person name="Lipzen A."/>
            <person name="Lutzoni F."/>
            <person name="Magnuson J."/>
            <person name="Mondo S."/>
            <person name="Nolan M."/>
            <person name="Ohm R."/>
            <person name="Pangilinan J."/>
            <person name="Park H.-J."/>
            <person name="Ramirez L."/>
            <person name="Alfaro M."/>
            <person name="Sun H."/>
            <person name="Tritt A."/>
            <person name="Yoshinaga Y."/>
            <person name="Zwiers L.-H."/>
            <person name="Turgeon B."/>
            <person name="Goodwin S."/>
            <person name="Spatafora J."/>
            <person name="Crous P."/>
            <person name="Grigoriev I."/>
        </authorList>
    </citation>
    <scope>NUCLEOTIDE SEQUENCE</scope>
    <source>
        <strain evidence="6 8">CBS 304.34</strain>
    </source>
</reference>
<dbReference type="RefSeq" id="XP_033569164.1">
    <property type="nucleotide sequence ID" value="XM_033713339.1"/>
</dbReference>
<name>A0A6A6Y0M6_9PEZI</name>
<dbReference type="Pfam" id="PF13695">
    <property type="entry name" value="Zn_ribbon_3CxxC"/>
    <property type="match status" value="1"/>
</dbReference>
<organism evidence="6">
    <name type="scientific">Mytilinidion resinicola</name>
    <dbReference type="NCBI Taxonomy" id="574789"/>
    <lineage>
        <taxon>Eukaryota</taxon>
        <taxon>Fungi</taxon>
        <taxon>Dikarya</taxon>
        <taxon>Ascomycota</taxon>
        <taxon>Pezizomycotina</taxon>
        <taxon>Dothideomycetes</taxon>
        <taxon>Pleosporomycetidae</taxon>
        <taxon>Mytilinidiales</taxon>
        <taxon>Mytilinidiaceae</taxon>
        <taxon>Mytilinidion</taxon>
    </lineage>
</organism>
<evidence type="ECO:0000313" key="7">
    <source>
        <dbReference type="Proteomes" id="UP000504636"/>
    </source>
</evidence>
<evidence type="ECO:0000313" key="6">
    <source>
        <dbReference type="EMBL" id="KAF2802200.1"/>
    </source>
</evidence>
<evidence type="ECO:0000256" key="1">
    <source>
        <dbReference type="ARBA" id="ARBA00022723"/>
    </source>
</evidence>
<accession>A0A6A6Y0M6</accession>
<dbReference type="GO" id="GO:0008270">
    <property type="term" value="F:zinc ion binding"/>
    <property type="evidence" value="ECO:0007669"/>
    <property type="project" value="UniProtKB-KW"/>
</dbReference>
<proteinExistence type="predicted"/>
<keyword evidence="3" id="KW-0862">Zinc</keyword>
<dbReference type="AlphaFoldDB" id="A0A6A6Y0M6"/>
<dbReference type="EMBL" id="MU003725">
    <property type="protein sequence ID" value="KAF2802200.1"/>
    <property type="molecule type" value="Genomic_DNA"/>
</dbReference>
<dbReference type="OrthoDB" id="8121437at2759"/>
<evidence type="ECO:0000313" key="8">
    <source>
        <dbReference type="RefSeq" id="XP_033569164.1"/>
    </source>
</evidence>
<protein>
    <recommendedName>
        <fullName evidence="5">3CxxC-type domain-containing protein</fullName>
    </recommendedName>
</protein>
<evidence type="ECO:0000259" key="5">
    <source>
        <dbReference type="SMART" id="SM01328"/>
    </source>
</evidence>
<dbReference type="SMART" id="SM01328">
    <property type="entry name" value="zf-3CxxC"/>
    <property type="match status" value="1"/>
</dbReference>